<comment type="caution">
    <text evidence="1">The sequence shown here is derived from an EMBL/GenBank/DDBJ whole genome shotgun (WGS) entry which is preliminary data.</text>
</comment>
<dbReference type="EMBL" id="BMAU01021265">
    <property type="protein sequence ID" value="GFY06934.1"/>
    <property type="molecule type" value="Genomic_DNA"/>
</dbReference>
<dbReference type="Proteomes" id="UP000887159">
    <property type="component" value="Unassembled WGS sequence"/>
</dbReference>
<evidence type="ECO:0000313" key="2">
    <source>
        <dbReference type="Proteomes" id="UP000887159"/>
    </source>
</evidence>
<reference evidence="1" key="1">
    <citation type="submission" date="2020-08" db="EMBL/GenBank/DDBJ databases">
        <title>Multicomponent nature underlies the extraordinary mechanical properties of spider dragline silk.</title>
        <authorList>
            <person name="Kono N."/>
            <person name="Nakamura H."/>
            <person name="Mori M."/>
            <person name="Yoshida Y."/>
            <person name="Ohtoshi R."/>
            <person name="Malay A.D."/>
            <person name="Moran D.A.P."/>
            <person name="Tomita M."/>
            <person name="Numata K."/>
            <person name="Arakawa K."/>
        </authorList>
    </citation>
    <scope>NUCLEOTIDE SEQUENCE</scope>
</reference>
<evidence type="ECO:0000313" key="1">
    <source>
        <dbReference type="EMBL" id="GFY06934.1"/>
    </source>
</evidence>
<sequence length="118" mass="13573">MGEGGGGNKEEFRYPVPSLQLISYNSCCFVCVNSGTIERDRFWQRLVSTKAMKSTVKFYEWKEGQNDPEKNTLFRRKLRESCVNLTSELILLASCAYADKTKLDNKKKETTFSFSNSF</sequence>
<accession>A0A8X6VBX4</accession>
<name>A0A8X6VBX4_TRICX</name>
<organism evidence="1 2">
    <name type="scientific">Trichonephila clavipes</name>
    <name type="common">Golden silk orbweaver</name>
    <name type="synonym">Nephila clavipes</name>
    <dbReference type="NCBI Taxonomy" id="2585209"/>
    <lineage>
        <taxon>Eukaryota</taxon>
        <taxon>Metazoa</taxon>
        <taxon>Ecdysozoa</taxon>
        <taxon>Arthropoda</taxon>
        <taxon>Chelicerata</taxon>
        <taxon>Arachnida</taxon>
        <taxon>Araneae</taxon>
        <taxon>Araneomorphae</taxon>
        <taxon>Entelegynae</taxon>
        <taxon>Araneoidea</taxon>
        <taxon>Nephilidae</taxon>
        <taxon>Trichonephila</taxon>
    </lineage>
</organism>
<keyword evidence="2" id="KW-1185">Reference proteome</keyword>
<proteinExistence type="predicted"/>
<dbReference type="AlphaFoldDB" id="A0A8X6VBX4"/>
<protein>
    <submittedName>
        <fullName evidence="1">Uncharacterized protein</fullName>
    </submittedName>
</protein>
<gene>
    <name evidence="1" type="ORF">TNCV_4090361</name>
</gene>